<keyword evidence="2" id="KW-1133">Transmembrane helix</keyword>
<comment type="caution">
    <text evidence="3">The sequence shown here is derived from an EMBL/GenBank/DDBJ whole genome shotgun (WGS) entry which is preliminary data.</text>
</comment>
<organism evidence="3 4">
    <name type="scientific">Promicromonospora sukumoe</name>
    <dbReference type="NCBI Taxonomy" id="88382"/>
    <lineage>
        <taxon>Bacteria</taxon>
        <taxon>Bacillati</taxon>
        <taxon>Actinomycetota</taxon>
        <taxon>Actinomycetes</taxon>
        <taxon>Micrococcales</taxon>
        <taxon>Promicromonosporaceae</taxon>
        <taxon>Promicromonospora</taxon>
    </lineage>
</organism>
<sequence length="286" mass="29661">MIRPSASAVALRPTARHAPVRRRLLLTLLLLVVLALVGTAAVGQRAVAAEAYADNIWVSADGVAFERGRESDQVTYVVRSLSSKSARSYSRDLTRNEQSSGWTSFWEARRAYPDGYCVVWVEVEDASNWHESGGNTMCTAAEQAPAPTATSTPTPTPAPAETEEPAPTPTAPAVAEPAGPAQPAGPAEPDRPAQDPTPTPTPTAAPSPTSSPTPASTPSPTPTPSPSDTSAGAAVVQNLQGRSTAQAQLRTAEEDDVISPLGWVAVLGGGTLLTVGGALMLLRRLT</sequence>
<evidence type="ECO:0000256" key="1">
    <source>
        <dbReference type="SAM" id="MobiDB-lite"/>
    </source>
</evidence>
<evidence type="ECO:0000313" key="3">
    <source>
        <dbReference type="EMBL" id="MBA8811191.1"/>
    </source>
</evidence>
<dbReference type="RefSeq" id="WP_182620362.1">
    <property type="nucleotide sequence ID" value="NZ_BAAATF010000009.1"/>
</dbReference>
<dbReference type="AlphaFoldDB" id="A0A7W3JE60"/>
<dbReference type="EMBL" id="JACGWV010000003">
    <property type="protein sequence ID" value="MBA8811191.1"/>
    <property type="molecule type" value="Genomic_DNA"/>
</dbReference>
<accession>A0A7W3JE60</accession>
<feature type="transmembrane region" description="Helical" evidence="2">
    <location>
        <begin position="261"/>
        <end position="282"/>
    </location>
</feature>
<keyword evidence="2" id="KW-0472">Membrane</keyword>
<keyword evidence="2" id="KW-0812">Transmembrane</keyword>
<dbReference type="Proteomes" id="UP000540568">
    <property type="component" value="Unassembled WGS sequence"/>
</dbReference>
<protein>
    <submittedName>
        <fullName evidence="3">Uncharacterized protein</fullName>
    </submittedName>
</protein>
<keyword evidence="4" id="KW-1185">Reference proteome</keyword>
<reference evidence="3 4" key="1">
    <citation type="submission" date="2020-07" db="EMBL/GenBank/DDBJ databases">
        <title>Sequencing the genomes of 1000 actinobacteria strains.</title>
        <authorList>
            <person name="Klenk H.-P."/>
        </authorList>
    </citation>
    <scope>NUCLEOTIDE SEQUENCE [LARGE SCALE GENOMIC DNA]</scope>
    <source>
        <strain evidence="3 4">DSM 44121</strain>
    </source>
</reference>
<feature type="compositionally biased region" description="Low complexity" evidence="1">
    <location>
        <begin position="143"/>
        <end position="153"/>
    </location>
</feature>
<feature type="region of interest" description="Disordered" evidence="1">
    <location>
        <begin position="143"/>
        <end position="232"/>
    </location>
</feature>
<evidence type="ECO:0000256" key="2">
    <source>
        <dbReference type="SAM" id="Phobius"/>
    </source>
</evidence>
<feature type="compositionally biased region" description="Pro residues" evidence="1">
    <location>
        <begin position="195"/>
        <end position="225"/>
    </location>
</feature>
<name>A0A7W3JE60_9MICO</name>
<gene>
    <name evidence="3" type="ORF">FHX71_005198</name>
</gene>
<feature type="compositionally biased region" description="Low complexity" evidence="1">
    <location>
        <begin position="171"/>
        <end position="187"/>
    </location>
</feature>
<proteinExistence type="predicted"/>
<evidence type="ECO:0000313" key="4">
    <source>
        <dbReference type="Proteomes" id="UP000540568"/>
    </source>
</evidence>